<dbReference type="Proteomes" id="UP000294588">
    <property type="component" value="Unassembled WGS sequence"/>
</dbReference>
<sequence>MRKYSWLTPVSILIFVLGTLIFLSPLFVPEDVNWPIKQKLKLGLDLRGGTQIVLTVVTKDLPEADKAAAVENNIRIIRNRIDQFGIAEPTIQKMGESDILVQLPGVKDPIAAENLIMKSAVLEFKLVAEPEIAEKFINQIDAIIQENLYKFPVLAKLAEEDKALAKAGADTVKAGEGIFKSLITTTERDFAVRYEDLDIVRSLLQDSTFVNLKPKGYDLVLESVDEKKKASREPVVLYVLESTPQLKGTDVDRASMEIGPSDSPNPQIANKPYISLTFTRTGARKFANCTGDNIGRRLAIVLDNTVYSAPVIQDRIPDGKAMITGQFTEQEAKSLAILLNNESLSAPIEPKYSTQVSATLGEDSIKSGFRAGLIGILAVIIFMALYYKGAGLIADFVLIFNVGFILAAMTIFGGTLTMPGIAGIILTIGMSVDANVLIFERIREELDAGRTPSAALNAGFKRATVTIMDSNLTTLIAAIVLYQFGTGPVKGFAVTLSIGIVGSMFCAIVFARYIMEKTMIKPGKTTMSI</sequence>
<dbReference type="EMBL" id="SMOG01000016">
    <property type="protein sequence ID" value="TDF72788.1"/>
    <property type="molecule type" value="Genomic_DNA"/>
</dbReference>
<gene>
    <name evidence="1" type="primary">secD</name>
    <name evidence="1" type="ORF">E0946_05345</name>
</gene>
<name>A0AC61QIK9_9BACT</name>
<keyword evidence="2" id="KW-1185">Reference proteome</keyword>
<proteinExistence type="predicted"/>
<protein>
    <submittedName>
        <fullName evidence="1">Protein translocase subunit SecD</fullName>
    </submittedName>
</protein>
<accession>A0AC61QIK9</accession>
<organism evidence="1 2">
    <name type="scientific">Candidatus Syntrophosphaera thermopropionivorans</name>
    <dbReference type="NCBI Taxonomy" id="2593015"/>
    <lineage>
        <taxon>Bacteria</taxon>
        <taxon>Pseudomonadati</taxon>
        <taxon>Candidatus Cloacimonadota</taxon>
        <taxon>Candidatus Cloacimonadia</taxon>
        <taxon>Candidatus Cloacimonadales</taxon>
        <taxon>Candidatus Cloacimonadaceae</taxon>
        <taxon>Candidatus Syntrophosphaera</taxon>
    </lineage>
</organism>
<reference evidence="1" key="1">
    <citation type="submission" date="2019-03" db="EMBL/GenBank/DDBJ databases">
        <title>Candidatus Syntrophosphaera thermopropionivorans: a novel player in syntrophic propionate oxidation during anaerobic digestion.</title>
        <authorList>
            <person name="Dyksma S."/>
        </authorList>
    </citation>
    <scope>NUCLEOTIDE SEQUENCE</scope>
    <source>
        <strain evidence="1">W5</strain>
    </source>
</reference>
<evidence type="ECO:0000313" key="1">
    <source>
        <dbReference type="EMBL" id="TDF72788.1"/>
    </source>
</evidence>
<comment type="caution">
    <text evidence="1">The sequence shown here is derived from an EMBL/GenBank/DDBJ whole genome shotgun (WGS) entry which is preliminary data.</text>
</comment>
<evidence type="ECO:0000313" key="2">
    <source>
        <dbReference type="Proteomes" id="UP000294588"/>
    </source>
</evidence>